<evidence type="ECO:0000313" key="4">
    <source>
        <dbReference type="EMBL" id="APL93431.1"/>
    </source>
</evidence>
<evidence type="ECO:0000259" key="2">
    <source>
        <dbReference type="Pfam" id="PF14742"/>
    </source>
</evidence>
<feature type="region of interest" description="Disordered" evidence="1">
    <location>
        <begin position="1"/>
        <end position="25"/>
    </location>
</feature>
<evidence type="ECO:0000259" key="3">
    <source>
        <dbReference type="Pfam" id="PF22422"/>
    </source>
</evidence>
<dbReference type="InterPro" id="IPR054491">
    <property type="entry name" value="MGH1-like_GH"/>
</dbReference>
<dbReference type="KEGG" id="sinb:SIDU_02210"/>
<proteinExistence type="predicted"/>
<dbReference type="Proteomes" id="UP000004550">
    <property type="component" value="Chromosome"/>
</dbReference>
<dbReference type="AlphaFoldDB" id="A0A1L5BKI6"/>
<feature type="domain" description="Mannosylglycerate hydrolase MGH1-like glycoside hydrolase" evidence="3">
    <location>
        <begin position="330"/>
        <end position="635"/>
    </location>
</feature>
<gene>
    <name evidence="4" type="ORF">SIDU_02210</name>
</gene>
<reference evidence="4 5" key="1">
    <citation type="journal article" date="2012" name="J. Bacteriol.">
        <title>Genome sequence of Sphingobium indicum B90A, a hexachlorocyclohexane-degrading bacterium.</title>
        <authorList>
            <person name="Anand S."/>
            <person name="Sangwan N."/>
            <person name="Lata P."/>
            <person name="Kaur J."/>
            <person name="Dua A."/>
            <person name="Singh A.K."/>
            <person name="Verma M."/>
            <person name="Kaur J."/>
            <person name="Khurana J.P."/>
            <person name="Khurana P."/>
            <person name="Mathur S."/>
            <person name="Lal R."/>
        </authorList>
    </citation>
    <scope>NUCLEOTIDE SEQUENCE [LARGE SCALE GENOMIC DNA]</scope>
    <source>
        <strain evidence="5">DSM 16412 / CCM 7286 / MTCC 6364 / B90A</strain>
    </source>
</reference>
<protein>
    <submittedName>
        <fullName evidence="4">Amylo-alpha-1,6-glucosidase</fullName>
    </submittedName>
</protein>
<feature type="domain" description="Putative glycogen debranching enzyme N-terminal" evidence="2">
    <location>
        <begin position="51"/>
        <end position="245"/>
    </location>
</feature>
<evidence type="ECO:0000256" key="1">
    <source>
        <dbReference type="SAM" id="MobiDB-lite"/>
    </source>
</evidence>
<dbReference type="Pfam" id="PF14742">
    <property type="entry name" value="GDE_N_bis"/>
    <property type="match status" value="1"/>
</dbReference>
<dbReference type="EMBL" id="CP013070">
    <property type="protein sequence ID" value="APL93431.1"/>
    <property type="molecule type" value="Genomic_DNA"/>
</dbReference>
<evidence type="ECO:0000313" key="5">
    <source>
        <dbReference type="Proteomes" id="UP000004550"/>
    </source>
</evidence>
<organism evidence="4 5">
    <name type="scientific">Sphingobium indicum (strain DSM 16412 / CCM 7286 / MTCC 6364 / B90A)</name>
    <dbReference type="NCBI Taxonomy" id="861109"/>
    <lineage>
        <taxon>Bacteria</taxon>
        <taxon>Pseudomonadati</taxon>
        <taxon>Pseudomonadota</taxon>
        <taxon>Alphaproteobacteria</taxon>
        <taxon>Sphingomonadales</taxon>
        <taxon>Sphingomonadaceae</taxon>
        <taxon>Sphingobium</taxon>
    </lineage>
</organism>
<dbReference type="Pfam" id="PF22422">
    <property type="entry name" value="MGH1-like_GH"/>
    <property type="match status" value="1"/>
</dbReference>
<accession>A0A1L5BKI6</accession>
<dbReference type="InterPro" id="IPR032856">
    <property type="entry name" value="GDE_N_bis"/>
</dbReference>
<dbReference type="Gene3D" id="1.50.10.10">
    <property type="match status" value="1"/>
</dbReference>
<dbReference type="SUPFAM" id="SSF48208">
    <property type="entry name" value="Six-hairpin glycosidases"/>
    <property type="match status" value="1"/>
</dbReference>
<dbReference type="InterPro" id="IPR008928">
    <property type="entry name" value="6-hairpin_glycosidase_sf"/>
</dbReference>
<dbReference type="InterPro" id="IPR012341">
    <property type="entry name" value="6hp_glycosidase-like_sf"/>
</dbReference>
<dbReference type="GO" id="GO:0005975">
    <property type="term" value="P:carbohydrate metabolic process"/>
    <property type="evidence" value="ECO:0007669"/>
    <property type="project" value="InterPro"/>
</dbReference>
<name>A0A1L5BKI6_SPHIB</name>
<dbReference type="RefSeq" id="WP_007683915.1">
    <property type="nucleotide sequence ID" value="NZ_CP013070.1"/>
</dbReference>
<sequence>MTASQLQPENPSPSVPNAGHGIDPGQALSQAQTQFFIPATASLHERRPRTLKHGDSFAVFDHSGDAIAGPGSPEGLYHRDTRHLSHLYLTINDTRPILLSSGLRDDNAMLTCDLTNPDFAGGDGRVAVEHDLIHLRRTRFLWEGAVHERITIRNFDTEVRTVEVNISFAADFADLFEIRGMTRLRRGTVREPAIGPQSVRLGYDGRDGKRRETLLRFDPAPQVLTESRARFEVTVPPGDRRTLYLLICCQPRDDEPAGDLSKHFLKTLRESMHALKQARTRGATVRSSNQLFNEVARRSVADITMLSTDTEYGPYPYAGIPWFSTVFGRDAIITALETLWLDPAISRGVLGYLAAHQATEFNAAADAEPGKILHEVRHGEMAELGEVPFRHYYGSIDSTPLFAMLAGAYLERTGDSGFIASILPHVEAALSWIDEHGDRDGDGFVEYGRLTDQGLVNQGWKDSHDSVFHADGGIARGPIALAEVQAYVYGAWRAAEAIFTTLGDPDKARAYRTRADDLRERFDAAFFDAGIGTYVLALDGEKRPCRVRSSNAGHVLFTGLAKEERADMVVHTLMAPASFSGWGVRTIASTEARYNPMSYHNGSIWPHDNALIAGGFSRYGYRAQAAQIFEGLFAAATYVDLMRLPELFCGFPRRRAQGPTFYPVACSPQAWSAAAPLSLIQSSLGLGFDVGGAEISLREPALPRFIDQLTLYGLRVGEASVDIAFDRMGDKVVVKPLDRKGRARVVTIA</sequence>